<accession>A0ABM9P8Q4</accession>
<dbReference type="Pfam" id="PF18990">
    <property type="entry name" value="DUF5723"/>
    <property type="match status" value="1"/>
</dbReference>
<dbReference type="InterPro" id="IPR043781">
    <property type="entry name" value="DUF5723"/>
</dbReference>
<dbReference type="Proteomes" id="UP001497527">
    <property type="component" value="Unassembled WGS sequence"/>
</dbReference>
<protein>
    <submittedName>
        <fullName evidence="2">DUF5723 domain-containing protein</fullName>
    </submittedName>
</protein>
<feature type="domain" description="DUF5723" evidence="1">
    <location>
        <begin position="41"/>
        <end position="431"/>
    </location>
</feature>
<evidence type="ECO:0000313" key="2">
    <source>
        <dbReference type="EMBL" id="CAL2101957.1"/>
    </source>
</evidence>
<proteinExistence type="predicted"/>
<comment type="caution">
    <text evidence="2">The sequence shown here is derived from an EMBL/GenBank/DDBJ whole genome shotgun (WGS) entry which is preliminary data.</text>
</comment>
<dbReference type="RefSeq" id="WP_348714785.1">
    <property type="nucleotide sequence ID" value="NZ_CAXJIO010000010.1"/>
</dbReference>
<dbReference type="EMBL" id="CAXJIO010000010">
    <property type="protein sequence ID" value="CAL2101957.1"/>
    <property type="molecule type" value="Genomic_DNA"/>
</dbReference>
<keyword evidence="3" id="KW-1185">Reference proteome</keyword>
<name>A0ABM9P8Q4_9FLAO</name>
<organism evidence="2 3">
    <name type="scientific">Tenacibaculum polynesiense</name>
    <dbReference type="NCBI Taxonomy" id="3137857"/>
    <lineage>
        <taxon>Bacteria</taxon>
        <taxon>Pseudomonadati</taxon>
        <taxon>Bacteroidota</taxon>
        <taxon>Flavobacteriia</taxon>
        <taxon>Flavobacteriales</taxon>
        <taxon>Flavobacteriaceae</taxon>
        <taxon>Tenacibaculum</taxon>
    </lineage>
</organism>
<reference evidence="2 3" key="1">
    <citation type="submission" date="2024-05" db="EMBL/GenBank/DDBJ databases">
        <authorList>
            <person name="Duchaud E."/>
        </authorList>
    </citation>
    <scope>NUCLEOTIDE SEQUENCE [LARGE SCALE GENOMIC DNA]</scope>
    <source>
        <strain evidence="2">Ena-SAMPLE-TAB-13-05-2024-13:56:06:370-140308</strain>
    </source>
</reference>
<gene>
    <name evidence="2" type="ORF">T190423A01A_10520</name>
</gene>
<evidence type="ECO:0000313" key="3">
    <source>
        <dbReference type="Proteomes" id="UP001497527"/>
    </source>
</evidence>
<evidence type="ECO:0000259" key="1">
    <source>
        <dbReference type="Pfam" id="PF18990"/>
    </source>
</evidence>
<sequence length="456" mass="51387">MKKCLYLLVMLCVVIFKSVKAQNKKLLYDFDEIPQTMLLNPSVKPTYKWHVGIPFISGISFDAGLSEVTVADLFRNDGVDFTVKVRNAIDRISTEDYVSINNQIEILSGSFKLNQRDHLSFGFYTEFDFFANYPKDIIDLVNDGNTTNLNRTFLLSQANVKTELISVLHAGIARKLNDKMTIGGRFKVYSGIANVTTSGNTGSFTTRLGQNNIYTHSLSNISFNGYSSGVFFDDDIEASDIYGKLFLGNVGFGFDIGFTYQIDKQTKITASLLDIGYISYSKDNKNVAVRGNYTFSGIEFQYDSSNSDYWQNLIDDFKAQVPSEENENSYAVMRPIKFNGSYKYSWGKSRNEESCYDMTYKEYYNNSVGAQIFSVFRPSGPKFALTGFYERRISKGINTKITYTIDDFSYTNFGLGLSTKIGKFQVYGLVDNLFGLSDIAATNSAAFQLGMNLIFK</sequence>